<evidence type="ECO:0000256" key="8">
    <source>
        <dbReference type="ARBA" id="ARBA00023170"/>
    </source>
</evidence>
<dbReference type="SMART" id="SM00399">
    <property type="entry name" value="ZnF_C4"/>
    <property type="match status" value="1"/>
</dbReference>
<dbReference type="GO" id="GO:0004879">
    <property type="term" value="F:nuclear receptor activity"/>
    <property type="evidence" value="ECO:0007669"/>
    <property type="project" value="InterPro"/>
</dbReference>
<dbReference type="InterPro" id="IPR001628">
    <property type="entry name" value="Znf_hrmn_rcpt"/>
</dbReference>
<evidence type="ECO:0000256" key="1">
    <source>
        <dbReference type="ARBA" id="ARBA00004123"/>
    </source>
</evidence>
<dbReference type="OrthoDB" id="5984981at2759"/>
<keyword evidence="6 10" id="KW-0238">DNA-binding</keyword>
<dbReference type="PROSITE" id="PS51030">
    <property type="entry name" value="NUCLEAR_REC_DBD_2"/>
    <property type="match status" value="1"/>
</dbReference>
<keyword evidence="7 10" id="KW-0804">Transcription</keyword>
<dbReference type="InterPro" id="IPR000536">
    <property type="entry name" value="Nucl_hrmn_rcpt_lig-bd"/>
</dbReference>
<evidence type="ECO:0000256" key="6">
    <source>
        <dbReference type="ARBA" id="ARBA00023125"/>
    </source>
</evidence>
<keyword evidence="9 10" id="KW-0539">Nucleus</keyword>
<comment type="similarity">
    <text evidence="10">Belongs to the nuclear hormone receptor family.</text>
</comment>
<dbReference type="Pfam" id="PF00104">
    <property type="entry name" value="Hormone_recep"/>
    <property type="match status" value="1"/>
</dbReference>
<accession>A0A221CB45</accession>
<dbReference type="PROSITE" id="PS00031">
    <property type="entry name" value="NUCLEAR_REC_DBD_1"/>
    <property type="match status" value="1"/>
</dbReference>
<evidence type="ECO:0000313" key="15">
    <source>
        <dbReference type="Proteomes" id="UP000276133"/>
    </source>
</evidence>
<evidence type="ECO:0000256" key="5">
    <source>
        <dbReference type="ARBA" id="ARBA00023015"/>
    </source>
</evidence>
<reference evidence="14 15" key="3">
    <citation type="journal article" date="2018" name="Sci. Rep.">
        <title>Genomic signatures of local adaptation to the degree of environmental predictability in rotifers.</title>
        <authorList>
            <person name="Franch-Gras L."/>
            <person name="Hahn C."/>
            <person name="Garcia-Roger E.M."/>
            <person name="Carmona M.J."/>
            <person name="Serra M."/>
            <person name="Gomez A."/>
        </authorList>
    </citation>
    <scope>NUCLEOTIDE SEQUENCE [LARGE SCALE GENOMIC DNA]</scope>
    <source>
        <strain evidence="14">HYR1</strain>
    </source>
</reference>
<evidence type="ECO:0000256" key="2">
    <source>
        <dbReference type="ARBA" id="ARBA00022723"/>
    </source>
</evidence>
<dbReference type="FunFam" id="3.30.50.10:FF:000037">
    <property type="entry name" value="Nuclear hormone receptor FTZ-F1 beta"/>
    <property type="match status" value="1"/>
</dbReference>
<dbReference type="InterPro" id="IPR001723">
    <property type="entry name" value="Nuclear_hrmn_rcpt"/>
</dbReference>
<dbReference type="InterPro" id="IPR013088">
    <property type="entry name" value="Znf_NHR/GATA"/>
</dbReference>
<sequence length="438" mass="49836">MESAPLTQHQLHEFHLDNGSIETTGTTILLENVDETNLHQNQILEQTVLTSQNNHSSTSIGACPICGDEISGFHYGTFSCESCKGFFKRTVQNKKVFQCHSGDGECNITSFNRKRCPACRFTKCLKAGMRVDAIREDRHRGGRSSYEGARFYMPKGTGTKKKYIENIYGGVELTYAFQVPNEPVVPKLIQEIARINDLLKGDDDDIKEGCFFSANDPNIINNFLHITDLRLYKIVKWARNLPCFTSTLQEDQILLLQNAWCDLLLLDVCNKTMTNMAKSNGRSIIFTKNHIIDQQIADCIQLSEIMSQLYDLMTMIESIRMDNNEFVALKVLILLSPDSGRLKDEERVQRTQEDVIDALYTYTSSNYKEQLGKYGEILTLCSYITNVSIHFKTYLFNKLKDLESGLLEQNQDQSSHNCGLLMELLKGDLLFQPSYSVN</sequence>
<dbReference type="STRING" id="10195.A0A221CB45"/>
<evidence type="ECO:0000256" key="9">
    <source>
        <dbReference type="ARBA" id="ARBA00023242"/>
    </source>
</evidence>
<comment type="subcellular location">
    <subcellularLocation>
        <location evidence="1 10">Nucleus</location>
    </subcellularLocation>
</comment>
<gene>
    <name evidence="14" type="ORF">BpHYR1_046132</name>
</gene>
<reference evidence="13" key="1">
    <citation type="journal article" date="2017" name="Gen. Comp. Endocrinol.">
        <title>Genome-wide identification of nuclear receptor (NR) genes and the evolutionary significance of the NR1O subfamily in the monogonont rotifer Brachionus spp.</title>
        <authorList>
            <person name="Kim D.H."/>
            <person name="Kim H.S."/>
            <person name="Hwang D.S."/>
            <person name="Kim H.J."/>
            <person name="Hagiwara A."/>
            <person name="Lee J.S."/>
            <person name="Jeong C.B."/>
        </authorList>
    </citation>
    <scope>NUCLEOTIDE SEQUENCE</scope>
</reference>
<dbReference type="PANTHER" id="PTHR24086:SF25">
    <property type="entry name" value="NUCLEAR HORMONE RECEPTOR FTZ-F1 BETA"/>
    <property type="match status" value="1"/>
</dbReference>
<feature type="domain" description="Nuclear receptor" evidence="11">
    <location>
        <begin position="60"/>
        <end position="136"/>
    </location>
</feature>
<keyword evidence="8 10" id="KW-0675">Receptor</keyword>
<keyword evidence="4 10" id="KW-0862">Zinc</keyword>
<dbReference type="AlphaFoldDB" id="A0A221CB45"/>
<dbReference type="Gene3D" id="1.10.565.10">
    <property type="entry name" value="Retinoid X Receptor"/>
    <property type="match status" value="1"/>
</dbReference>
<evidence type="ECO:0000313" key="14">
    <source>
        <dbReference type="EMBL" id="RNA00628.1"/>
    </source>
</evidence>
<keyword evidence="3 10" id="KW-0863">Zinc-finger</keyword>
<keyword evidence="5 10" id="KW-0805">Transcription regulation</keyword>
<dbReference type="SUPFAM" id="SSF48508">
    <property type="entry name" value="Nuclear receptor ligand-binding domain"/>
    <property type="match status" value="1"/>
</dbReference>
<protein>
    <submittedName>
        <fullName evidence="14">Nuclear hormone receptor FTZ-F1 beta</fullName>
    </submittedName>
    <submittedName>
        <fullName evidence="13">Nuclear receptor</fullName>
    </submittedName>
</protein>
<keyword evidence="15" id="KW-1185">Reference proteome</keyword>
<feature type="domain" description="NR LBD" evidence="12">
    <location>
        <begin position="184"/>
        <end position="417"/>
    </location>
</feature>
<dbReference type="GO" id="GO:0043565">
    <property type="term" value="F:sequence-specific DNA binding"/>
    <property type="evidence" value="ECO:0007669"/>
    <property type="project" value="InterPro"/>
</dbReference>
<evidence type="ECO:0000313" key="13">
    <source>
        <dbReference type="EMBL" id="ASL70574.1"/>
    </source>
</evidence>
<evidence type="ECO:0000256" key="4">
    <source>
        <dbReference type="ARBA" id="ARBA00022833"/>
    </source>
</evidence>
<dbReference type="SUPFAM" id="SSF57716">
    <property type="entry name" value="Glucocorticoid receptor-like (DNA-binding domain)"/>
    <property type="match status" value="1"/>
</dbReference>
<dbReference type="InterPro" id="IPR035500">
    <property type="entry name" value="NHR-like_dom_sf"/>
</dbReference>
<dbReference type="GO" id="GO:0008270">
    <property type="term" value="F:zinc ion binding"/>
    <property type="evidence" value="ECO:0007669"/>
    <property type="project" value="UniProtKB-KW"/>
</dbReference>
<keyword evidence="2 10" id="KW-0479">Metal-binding</keyword>
<evidence type="ECO:0000256" key="3">
    <source>
        <dbReference type="ARBA" id="ARBA00022771"/>
    </source>
</evidence>
<dbReference type="SMART" id="SM00430">
    <property type="entry name" value="HOLI"/>
    <property type="match status" value="1"/>
</dbReference>
<dbReference type="Pfam" id="PF00105">
    <property type="entry name" value="zf-C4"/>
    <property type="match status" value="1"/>
</dbReference>
<dbReference type="EMBL" id="MF360890">
    <property type="protein sequence ID" value="ASL70574.1"/>
    <property type="molecule type" value="Genomic_DNA"/>
</dbReference>
<evidence type="ECO:0000259" key="12">
    <source>
        <dbReference type="PROSITE" id="PS51843"/>
    </source>
</evidence>
<dbReference type="PRINTS" id="PR00398">
    <property type="entry name" value="STRDHORMONER"/>
</dbReference>
<dbReference type="PROSITE" id="PS51843">
    <property type="entry name" value="NR_LBD"/>
    <property type="match status" value="1"/>
</dbReference>
<reference evidence="13" key="2">
    <citation type="submission" date="2017-06" db="EMBL/GenBank/DDBJ databases">
        <authorList>
            <person name="Kim H.J."/>
            <person name="Triplett B.A."/>
        </authorList>
    </citation>
    <scope>NUCLEOTIDE SEQUENCE</scope>
</reference>
<evidence type="ECO:0000259" key="11">
    <source>
        <dbReference type="PROSITE" id="PS51030"/>
    </source>
</evidence>
<dbReference type="Gene3D" id="3.30.50.10">
    <property type="entry name" value="Erythroid Transcription Factor GATA-1, subunit A"/>
    <property type="match status" value="1"/>
</dbReference>
<organism evidence="13">
    <name type="scientific">Brachionus plicatilis</name>
    <name type="common">Marine rotifer</name>
    <name type="synonym">Brachionus muelleri</name>
    <dbReference type="NCBI Taxonomy" id="10195"/>
    <lineage>
        <taxon>Eukaryota</taxon>
        <taxon>Metazoa</taxon>
        <taxon>Spiralia</taxon>
        <taxon>Gnathifera</taxon>
        <taxon>Rotifera</taxon>
        <taxon>Eurotatoria</taxon>
        <taxon>Monogononta</taxon>
        <taxon>Pseudotrocha</taxon>
        <taxon>Ploima</taxon>
        <taxon>Brachionidae</taxon>
        <taxon>Brachionus</taxon>
    </lineage>
</organism>
<name>A0A221CB45_BRAPC</name>
<evidence type="ECO:0000256" key="7">
    <source>
        <dbReference type="ARBA" id="ARBA00023163"/>
    </source>
</evidence>
<dbReference type="Proteomes" id="UP000276133">
    <property type="component" value="Unassembled WGS sequence"/>
</dbReference>
<dbReference type="InterPro" id="IPR016355">
    <property type="entry name" value="NR5-like"/>
</dbReference>
<evidence type="ECO:0000256" key="10">
    <source>
        <dbReference type="RuleBase" id="RU004334"/>
    </source>
</evidence>
<dbReference type="PANTHER" id="PTHR24086">
    <property type="entry name" value="NUCLEAR RECEPTOR SUBFAMILY 5 GROUP A"/>
    <property type="match status" value="1"/>
</dbReference>
<proteinExistence type="inferred from homology"/>
<dbReference type="EMBL" id="REGN01009671">
    <property type="protein sequence ID" value="RNA00628.1"/>
    <property type="molecule type" value="Genomic_DNA"/>
</dbReference>
<dbReference type="GO" id="GO:0005634">
    <property type="term" value="C:nucleus"/>
    <property type="evidence" value="ECO:0007669"/>
    <property type="project" value="UniProtKB-SubCell"/>
</dbReference>
<dbReference type="PRINTS" id="PR00047">
    <property type="entry name" value="STROIDFINGER"/>
</dbReference>